<dbReference type="RefSeq" id="XP_066703554.1">
    <property type="nucleotide sequence ID" value="XM_066840927.1"/>
</dbReference>
<reference evidence="1 2" key="1">
    <citation type="submission" date="2023-01" db="EMBL/GenBank/DDBJ databases">
        <title>Analysis of 21 Apiospora genomes using comparative genomics revels a genus with tremendous synthesis potential of carbohydrate active enzymes and secondary metabolites.</title>
        <authorList>
            <person name="Sorensen T."/>
        </authorList>
    </citation>
    <scope>NUCLEOTIDE SEQUENCE [LARGE SCALE GENOMIC DNA]</scope>
    <source>
        <strain evidence="1 2">CBS 24483</strain>
    </source>
</reference>
<accession>A0ABR1QNB9</accession>
<organism evidence="1 2">
    <name type="scientific">Apiospora aurea</name>
    <dbReference type="NCBI Taxonomy" id="335848"/>
    <lineage>
        <taxon>Eukaryota</taxon>
        <taxon>Fungi</taxon>
        <taxon>Dikarya</taxon>
        <taxon>Ascomycota</taxon>
        <taxon>Pezizomycotina</taxon>
        <taxon>Sordariomycetes</taxon>
        <taxon>Xylariomycetidae</taxon>
        <taxon>Amphisphaeriales</taxon>
        <taxon>Apiosporaceae</taxon>
        <taxon>Apiospora</taxon>
    </lineage>
</organism>
<evidence type="ECO:0000313" key="2">
    <source>
        <dbReference type="Proteomes" id="UP001391051"/>
    </source>
</evidence>
<keyword evidence="2" id="KW-1185">Reference proteome</keyword>
<evidence type="ECO:0000313" key="1">
    <source>
        <dbReference type="EMBL" id="KAK7959851.1"/>
    </source>
</evidence>
<dbReference type="Proteomes" id="UP001391051">
    <property type="component" value="Unassembled WGS sequence"/>
</dbReference>
<gene>
    <name evidence="1" type="ORF">PG986_004705</name>
</gene>
<dbReference type="EMBL" id="JAQQWE010000003">
    <property type="protein sequence ID" value="KAK7959851.1"/>
    <property type="molecule type" value="Genomic_DNA"/>
</dbReference>
<proteinExistence type="predicted"/>
<name>A0ABR1QNB9_9PEZI</name>
<sequence>MSEFHICYGVGVGFQTRIAGSELPSVPPTSEAQVSQAISSRFQLDLKFSTNLLGGGQRTSYPMQQCFGLDSEEALGDDETLFGLINANFVLTEVLPPMNTIVQDSETTQITEKTRNWHPIILMDGLHHVHVESGYDVLLERQSTDFATDAKEFLHEMSEAVDNSEGEEFISEVRTLLLDLVVSATGGAKPECGNEWIGDLNDCLDRINETDYVEAFGGALEELQGRCLEHQRSRGGRRQGTELQRWGTLP</sequence>
<dbReference type="GeneID" id="92073989"/>
<protein>
    <submittedName>
        <fullName evidence="1">Uncharacterized protein</fullName>
    </submittedName>
</protein>
<comment type="caution">
    <text evidence="1">The sequence shown here is derived from an EMBL/GenBank/DDBJ whole genome shotgun (WGS) entry which is preliminary data.</text>
</comment>